<dbReference type="RefSeq" id="WP_123233897.1">
    <property type="nucleotide sequence ID" value="NZ_RJSG01000002.1"/>
</dbReference>
<proteinExistence type="predicted"/>
<accession>A0A3N0DUU0</accession>
<name>A0A3N0DUU0_9ACTN</name>
<comment type="caution">
    <text evidence="1">The sequence shown here is derived from an EMBL/GenBank/DDBJ whole genome shotgun (WGS) entry which is preliminary data.</text>
</comment>
<reference evidence="1 2" key="1">
    <citation type="submission" date="2018-11" db="EMBL/GenBank/DDBJ databases">
        <authorList>
            <person name="Li F."/>
        </authorList>
    </citation>
    <scope>NUCLEOTIDE SEQUENCE [LARGE SCALE GENOMIC DNA]</scope>
    <source>
        <strain evidence="1 2">KIS18-7</strain>
    </source>
</reference>
<protein>
    <submittedName>
        <fullName evidence="1">Uncharacterized protein</fullName>
    </submittedName>
</protein>
<evidence type="ECO:0000313" key="1">
    <source>
        <dbReference type="EMBL" id="RNL79395.1"/>
    </source>
</evidence>
<sequence>MALPRSAFLTLWTGACLRGSVGPDDAAVAVRGEDPQHLVVDWPGRPEPFELAHLPAAISTLREPSLRLALPAAGDPLGLAGPPAFNAQALDAGEAVIVVGLGAAYGLVPTEDARTVLWHCSPVEVPHLLDPGEASRTLRQVLLTATAELVRLDVASWQPEIPDLMLNLAQRPGLPLPPGTPNSAIETLERAALCAEIVELARADEGGALSSHEMAARAGCLTDLDAAARRAIVALCSASLGAT</sequence>
<dbReference type="OrthoDB" id="3524093at2"/>
<dbReference type="PROSITE" id="PS51257">
    <property type="entry name" value="PROKAR_LIPOPROTEIN"/>
    <property type="match status" value="1"/>
</dbReference>
<organism evidence="1 2">
    <name type="scientific">Nocardioides marmorisolisilvae</name>
    <dbReference type="NCBI Taxonomy" id="1542737"/>
    <lineage>
        <taxon>Bacteria</taxon>
        <taxon>Bacillati</taxon>
        <taxon>Actinomycetota</taxon>
        <taxon>Actinomycetes</taxon>
        <taxon>Propionibacteriales</taxon>
        <taxon>Nocardioidaceae</taxon>
        <taxon>Nocardioides</taxon>
    </lineage>
</organism>
<gene>
    <name evidence="1" type="ORF">EFL95_10425</name>
</gene>
<dbReference type="AlphaFoldDB" id="A0A3N0DUU0"/>
<dbReference type="Proteomes" id="UP000277094">
    <property type="component" value="Unassembled WGS sequence"/>
</dbReference>
<evidence type="ECO:0000313" key="2">
    <source>
        <dbReference type="Proteomes" id="UP000277094"/>
    </source>
</evidence>
<keyword evidence="2" id="KW-1185">Reference proteome</keyword>
<dbReference type="EMBL" id="RJSG01000002">
    <property type="protein sequence ID" value="RNL79395.1"/>
    <property type="molecule type" value="Genomic_DNA"/>
</dbReference>